<evidence type="ECO:0000313" key="11">
    <source>
        <dbReference type="EMBL" id="RVT49445.1"/>
    </source>
</evidence>
<comment type="similarity">
    <text evidence="10">Belongs to the PlsX family.</text>
</comment>
<dbReference type="PIRSF" id="PIRSF002465">
    <property type="entry name" value="Phsphlp_syn_PlsX"/>
    <property type="match status" value="1"/>
</dbReference>
<keyword evidence="12" id="KW-1185">Reference proteome</keyword>
<keyword evidence="11" id="KW-0012">Acyltransferase</keyword>
<comment type="subcellular location">
    <subcellularLocation>
        <location evidence="10">Cytoplasm</location>
    </subcellularLocation>
    <text evidence="10">Associated with the membrane possibly through PlsY.</text>
</comment>
<dbReference type="RefSeq" id="WP_128200196.1">
    <property type="nucleotide sequence ID" value="NZ_SACT01000008.1"/>
</dbReference>
<evidence type="ECO:0000256" key="6">
    <source>
        <dbReference type="ARBA" id="ARBA00023209"/>
    </source>
</evidence>
<evidence type="ECO:0000256" key="5">
    <source>
        <dbReference type="ARBA" id="ARBA00023098"/>
    </source>
</evidence>
<comment type="pathway">
    <text evidence="10">Lipid metabolism; phospholipid metabolism.</text>
</comment>
<evidence type="ECO:0000256" key="1">
    <source>
        <dbReference type="ARBA" id="ARBA00001232"/>
    </source>
</evidence>
<evidence type="ECO:0000256" key="2">
    <source>
        <dbReference type="ARBA" id="ARBA00022490"/>
    </source>
</evidence>
<dbReference type="InterPro" id="IPR003664">
    <property type="entry name" value="FA_synthesis"/>
</dbReference>
<keyword evidence="5 10" id="KW-0443">Lipid metabolism</keyword>
<keyword evidence="3 10" id="KW-0444">Lipid biosynthesis</keyword>
<keyword evidence="7 10" id="KW-1208">Phospholipid metabolism</keyword>
<name>A0A3S2WSA5_9BURK</name>
<comment type="function">
    <text evidence="10">Catalyzes the reversible formation of acyl-phosphate (acyl-PO(4)) from acyl-[acyl-carrier-protein] (acyl-ACP). This enzyme utilizes acyl-ACP as fatty acyl donor, but not acyl-CoA.</text>
</comment>
<keyword evidence="4 10" id="KW-0808">Transferase</keyword>
<organism evidence="11 12">
    <name type="scientific">Rubrivivax albus</name>
    <dbReference type="NCBI Taxonomy" id="2499835"/>
    <lineage>
        <taxon>Bacteria</taxon>
        <taxon>Pseudomonadati</taxon>
        <taxon>Pseudomonadota</taxon>
        <taxon>Betaproteobacteria</taxon>
        <taxon>Burkholderiales</taxon>
        <taxon>Sphaerotilaceae</taxon>
        <taxon>Rubrivivax</taxon>
    </lineage>
</organism>
<evidence type="ECO:0000256" key="4">
    <source>
        <dbReference type="ARBA" id="ARBA00022679"/>
    </source>
</evidence>
<evidence type="ECO:0000256" key="7">
    <source>
        <dbReference type="ARBA" id="ARBA00023264"/>
    </source>
</evidence>
<evidence type="ECO:0000256" key="10">
    <source>
        <dbReference type="HAMAP-Rule" id="MF_00019"/>
    </source>
</evidence>
<dbReference type="SUPFAM" id="SSF53659">
    <property type="entry name" value="Isocitrate/Isopropylmalate dehydrogenase-like"/>
    <property type="match status" value="1"/>
</dbReference>
<keyword evidence="2 10" id="KW-0963">Cytoplasm</keyword>
<evidence type="ECO:0000256" key="8">
    <source>
        <dbReference type="ARBA" id="ARBA00024069"/>
    </source>
</evidence>
<keyword evidence="6 10" id="KW-0594">Phospholipid biosynthesis</keyword>
<dbReference type="HAMAP" id="MF_00019">
    <property type="entry name" value="PlsX"/>
    <property type="match status" value="1"/>
</dbReference>
<dbReference type="GO" id="GO:0043811">
    <property type="term" value="F:phosphate:acyl-[acyl carrier protein] acyltransferase activity"/>
    <property type="evidence" value="ECO:0007669"/>
    <property type="project" value="UniProtKB-UniRule"/>
</dbReference>
<dbReference type="PANTHER" id="PTHR30100">
    <property type="entry name" value="FATTY ACID/PHOSPHOLIPID SYNTHESIS PROTEIN PLSX"/>
    <property type="match status" value="1"/>
</dbReference>
<dbReference type="GO" id="GO:0008654">
    <property type="term" value="P:phospholipid biosynthetic process"/>
    <property type="evidence" value="ECO:0007669"/>
    <property type="project" value="UniProtKB-KW"/>
</dbReference>
<evidence type="ECO:0000256" key="3">
    <source>
        <dbReference type="ARBA" id="ARBA00022516"/>
    </source>
</evidence>
<dbReference type="GO" id="GO:0005737">
    <property type="term" value="C:cytoplasm"/>
    <property type="evidence" value="ECO:0007669"/>
    <property type="project" value="UniProtKB-SubCell"/>
</dbReference>
<evidence type="ECO:0000313" key="12">
    <source>
        <dbReference type="Proteomes" id="UP000288178"/>
    </source>
</evidence>
<dbReference type="EC" id="2.3.1.274" evidence="8 10"/>
<protein>
    <recommendedName>
        <fullName evidence="8 10">Phosphate acyltransferase</fullName>
        <ecNumber evidence="8 10">2.3.1.274</ecNumber>
    </recommendedName>
    <alternativeName>
        <fullName evidence="10">Acyl-ACP phosphotransacylase</fullName>
    </alternativeName>
    <alternativeName>
        <fullName evidence="10">Acyl-[acyl-carrier-protein]--phosphate acyltransferase</fullName>
    </alternativeName>
    <alternativeName>
        <fullName evidence="10">Phosphate-acyl-ACP acyltransferase</fullName>
    </alternativeName>
</protein>
<sequence length="364" mass="38136">MSSAQPLQATPLSPRTQVTLSVDCMGGDHGPAVTLPACKAFLDRHPEASLVLVGSADALAPAAAWPRTTLRTATEVVTMYDPVEVALRRKRDSSMRVAIAALKADDGGVPAAHACVSAGNTGALMAVARYVLKTLEDIDRPAIATVMPNRKGGFTTVLDLGANVDCTPEHLLQFAEMGAALVSAVSGIDEPSVGLLNIGEEAIKGSETIKRAGELLRAAHQAGQLNFHGNVEGNDIFLGTTDIVVCDGFVGNVLLKTSEGLASMLSDFIKQEFTRNPLTKLAALAAMPVLNRFKRRVDPRGYNGAALLGLRGLVFKSHGSADAYAFEQALGRAYDAARNRLLERVQDRIAAPSTGTAGPSALAA</sequence>
<dbReference type="NCBIfam" id="TIGR00182">
    <property type="entry name" value="plsX"/>
    <property type="match status" value="1"/>
</dbReference>
<comment type="subunit">
    <text evidence="9 10">Homodimer. Probably interacts with PlsY.</text>
</comment>
<dbReference type="PANTHER" id="PTHR30100:SF1">
    <property type="entry name" value="PHOSPHATE ACYLTRANSFERASE"/>
    <property type="match status" value="1"/>
</dbReference>
<dbReference type="AlphaFoldDB" id="A0A3S2WSA5"/>
<comment type="caution">
    <text evidence="11">The sequence shown here is derived from an EMBL/GenBank/DDBJ whole genome shotgun (WGS) entry which is preliminary data.</text>
</comment>
<proteinExistence type="inferred from homology"/>
<dbReference type="Proteomes" id="UP000288178">
    <property type="component" value="Unassembled WGS sequence"/>
</dbReference>
<accession>A0A3S2WSA5</accession>
<dbReference type="InterPro" id="IPR012281">
    <property type="entry name" value="Phospholipid_synth_PlsX-like"/>
</dbReference>
<dbReference type="EMBL" id="SACT01000008">
    <property type="protein sequence ID" value="RVT49445.1"/>
    <property type="molecule type" value="Genomic_DNA"/>
</dbReference>
<dbReference type="Pfam" id="PF02504">
    <property type="entry name" value="FA_synthesis"/>
    <property type="match status" value="1"/>
</dbReference>
<comment type="catalytic activity">
    <reaction evidence="1 10">
        <text>a fatty acyl-[ACP] + phosphate = an acyl phosphate + holo-[ACP]</text>
        <dbReference type="Rhea" id="RHEA:42292"/>
        <dbReference type="Rhea" id="RHEA-COMP:9685"/>
        <dbReference type="Rhea" id="RHEA-COMP:14125"/>
        <dbReference type="ChEBI" id="CHEBI:43474"/>
        <dbReference type="ChEBI" id="CHEBI:59918"/>
        <dbReference type="ChEBI" id="CHEBI:64479"/>
        <dbReference type="ChEBI" id="CHEBI:138651"/>
        <dbReference type="EC" id="2.3.1.274"/>
    </reaction>
</comment>
<gene>
    <name evidence="10 11" type="primary">plsX</name>
    <name evidence="11" type="ORF">ENE75_20465</name>
</gene>
<dbReference type="Gene3D" id="3.40.718.10">
    <property type="entry name" value="Isopropylmalate Dehydrogenase"/>
    <property type="match status" value="1"/>
</dbReference>
<dbReference type="GO" id="GO:0006633">
    <property type="term" value="P:fatty acid biosynthetic process"/>
    <property type="evidence" value="ECO:0007669"/>
    <property type="project" value="UniProtKB-UniRule"/>
</dbReference>
<evidence type="ECO:0000256" key="9">
    <source>
        <dbReference type="ARBA" id="ARBA00046608"/>
    </source>
</evidence>
<reference evidence="11 12" key="1">
    <citation type="submission" date="2019-01" db="EMBL/GenBank/DDBJ databases">
        <authorList>
            <person name="Chen W.-M."/>
        </authorList>
    </citation>
    <scope>NUCLEOTIDE SEQUENCE [LARGE SCALE GENOMIC DNA]</scope>
    <source>
        <strain evidence="11 12">ICH-3</strain>
    </source>
</reference>
<dbReference type="OrthoDB" id="9806408at2"/>
<dbReference type="UniPathway" id="UPA00085"/>